<dbReference type="OrthoDB" id="7279151at2"/>
<evidence type="ECO:0000313" key="2">
    <source>
        <dbReference type="Proteomes" id="UP000283255"/>
    </source>
</evidence>
<dbReference type="Proteomes" id="UP000283255">
    <property type="component" value="Unassembled WGS sequence"/>
</dbReference>
<evidence type="ECO:0000313" key="1">
    <source>
        <dbReference type="EMBL" id="RJG35469.1"/>
    </source>
</evidence>
<organism evidence="1 2">
    <name type="scientific">Motilimonas pumila</name>
    <dbReference type="NCBI Taxonomy" id="2303987"/>
    <lineage>
        <taxon>Bacteria</taxon>
        <taxon>Pseudomonadati</taxon>
        <taxon>Pseudomonadota</taxon>
        <taxon>Gammaproteobacteria</taxon>
        <taxon>Alteromonadales</taxon>
        <taxon>Alteromonadales genera incertae sedis</taxon>
        <taxon>Motilimonas</taxon>
    </lineage>
</organism>
<comment type="caution">
    <text evidence="1">The sequence shown here is derived from an EMBL/GenBank/DDBJ whole genome shotgun (WGS) entry which is preliminary data.</text>
</comment>
<keyword evidence="2" id="KW-1185">Reference proteome</keyword>
<protein>
    <submittedName>
        <fullName evidence="1">Uncharacterized protein</fullName>
    </submittedName>
</protein>
<dbReference type="RefSeq" id="WP_119912671.1">
    <property type="nucleotide sequence ID" value="NZ_QZCH01000128.1"/>
</dbReference>
<reference evidence="1 2" key="1">
    <citation type="submission" date="2018-09" db="EMBL/GenBank/DDBJ databases">
        <authorList>
            <person name="Wang F."/>
        </authorList>
    </citation>
    <scope>NUCLEOTIDE SEQUENCE [LARGE SCALE GENOMIC DNA]</scope>
    <source>
        <strain evidence="1 2">PLHSC7-2</strain>
    </source>
</reference>
<accession>A0A418Y8Y1</accession>
<reference evidence="1 2" key="2">
    <citation type="submission" date="2019-01" db="EMBL/GenBank/DDBJ databases">
        <title>Motilimonas pumilus sp. nov., isolated from the gut of sea cucumber (Apostichopus japonicus).</title>
        <authorList>
            <person name="Wang F.-Q."/>
            <person name="Ren L.-H."/>
            <person name="Lin Y.-W."/>
            <person name="Sun G.-H."/>
            <person name="Du Z.-J."/>
            <person name="Zhao J.-X."/>
            <person name="Liu X.-J."/>
            <person name="Liu L.-J."/>
        </authorList>
    </citation>
    <scope>NUCLEOTIDE SEQUENCE [LARGE SCALE GENOMIC DNA]</scope>
    <source>
        <strain evidence="1 2">PLHSC7-2</strain>
    </source>
</reference>
<dbReference type="EMBL" id="QZCH01000128">
    <property type="protein sequence ID" value="RJG35469.1"/>
    <property type="molecule type" value="Genomic_DNA"/>
</dbReference>
<dbReference type="AlphaFoldDB" id="A0A418Y8Y1"/>
<sequence>MGEVLAFAPRSPAGDWSQVKVWYDPLRDLGSSTYPTYGFIYQAPNQNPAQAVARNAAMTVAQATVNQVASGAPTPGRGPAQALGQAAADTGDRLAALIQSVMAAGDSKSGAAN</sequence>
<name>A0A418Y8Y1_9GAMM</name>
<proteinExistence type="predicted"/>
<gene>
    <name evidence="1" type="ORF">D1Z90_20855</name>
</gene>